<evidence type="ECO:0000313" key="1">
    <source>
        <dbReference type="EMBL" id="RXH97279.1"/>
    </source>
</evidence>
<dbReference type="Proteomes" id="UP000290289">
    <property type="component" value="Chromosome 6"/>
</dbReference>
<dbReference type="AlphaFoldDB" id="A0A498JMU8"/>
<dbReference type="EMBL" id="RDQH01000332">
    <property type="protein sequence ID" value="RXH97279.1"/>
    <property type="molecule type" value="Genomic_DNA"/>
</dbReference>
<protein>
    <submittedName>
        <fullName evidence="1">Uncharacterized protein</fullName>
    </submittedName>
</protein>
<reference evidence="1 2" key="1">
    <citation type="submission" date="2018-10" db="EMBL/GenBank/DDBJ databases">
        <title>A high-quality apple genome assembly.</title>
        <authorList>
            <person name="Hu J."/>
        </authorList>
    </citation>
    <scope>NUCLEOTIDE SEQUENCE [LARGE SCALE GENOMIC DNA]</scope>
    <source>
        <strain evidence="2">cv. HFTH1</strain>
        <tissue evidence="1">Young leaf</tissue>
    </source>
</reference>
<dbReference type="PANTHER" id="PTHR35307:SF3">
    <property type="entry name" value="DUF4220 DOMAIN-CONTAINING PROTEIN"/>
    <property type="match status" value="1"/>
</dbReference>
<name>A0A498JMU8_MALDO</name>
<keyword evidence="2" id="KW-1185">Reference proteome</keyword>
<organism evidence="1 2">
    <name type="scientific">Malus domestica</name>
    <name type="common">Apple</name>
    <name type="synonym">Pyrus malus</name>
    <dbReference type="NCBI Taxonomy" id="3750"/>
    <lineage>
        <taxon>Eukaryota</taxon>
        <taxon>Viridiplantae</taxon>
        <taxon>Streptophyta</taxon>
        <taxon>Embryophyta</taxon>
        <taxon>Tracheophyta</taxon>
        <taxon>Spermatophyta</taxon>
        <taxon>Magnoliopsida</taxon>
        <taxon>eudicotyledons</taxon>
        <taxon>Gunneridae</taxon>
        <taxon>Pentapetalae</taxon>
        <taxon>rosids</taxon>
        <taxon>fabids</taxon>
        <taxon>Rosales</taxon>
        <taxon>Rosaceae</taxon>
        <taxon>Amygdaloideae</taxon>
        <taxon>Maleae</taxon>
        <taxon>Malus</taxon>
    </lineage>
</organism>
<comment type="caution">
    <text evidence="1">The sequence shown here is derived from an EMBL/GenBank/DDBJ whole genome shotgun (WGS) entry which is preliminary data.</text>
</comment>
<proteinExistence type="predicted"/>
<evidence type="ECO:0000313" key="2">
    <source>
        <dbReference type="Proteomes" id="UP000290289"/>
    </source>
</evidence>
<sequence>MVWLGSDIYHTWLDVDLHKLSLQGKSSKETLEVFAETAKFISEDSRKKQVVRLRDIPSKWPVAELAANSMYRISQTLLLNCEGSVNQTGEKLFEALNCHDI</sequence>
<gene>
    <name evidence="1" type="ORF">DVH24_035947</name>
</gene>
<dbReference type="PANTHER" id="PTHR35307">
    <property type="entry name" value="PROTEIN, PUTATIVE-RELATED"/>
    <property type="match status" value="1"/>
</dbReference>
<accession>A0A498JMU8</accession>